<dbReference type="OrthoDB" id="5430121at2"/>
<evidence type="ECO:0000313" key="1">
    <source>
        <dbReference type="EMBL" id="AMK12094.1"/>
    </source>
</evidence>
<reference evidence="1 3" key="1">
    <citation type="journal article" date="2016" name="Front. Microbiol.">
        <title>Genome Sequence of the Piezophilic, Mesophilic Sulfate-Reducing Bacterium Desulfovibrio indicus J2T.</title>
        <authorList>
            <person name="Cao J."/>
            <person name="Maignien L."/>
            <person name="Shao Z."/>
            <person name="Alain K."/>
            <person name="Jebbar M."/>
        </authorList>
    </citation>
    <scope>NUCLEOTIDE SEQUENCE [LARGE SCALE GENOMIC DNA]</scope>
    <source>
        <strain evidence="1 3">J2</strain>
    </source>
</reference>
<name>A0A126QQ84_9BACT</name>
<sequence length="216" mass="24389">MLNIKELLDKVKASPYREIVVRAPHTGVVEFAGLKPDDKVRGPAGDFKEKPGTLLANLTREKNRKPIPAPEKGVIEAVHTQHEGRFVEAGEPLVTIKHYLTRKEVIELILQEALFLFRAPERAKYYFVPEVDQKLKVSGKRSVKVHEGMEFLIVSRMKRETPLAYSGPEGIIYSVYFGRGDNVDEGEPLIGVCPEDQLTVIQDVVARIQSEWEEEA</sequence>
<dbReference type="Proteomes" id="UP000055611">
    <property type="component" value="Chromosome"/>
</dbReference>
<evidence type="ECO:0000313" key="2">
    <source>
        <dbReference type="EMBL" id="TDT88694.1"/>
    </source>
</evidence>
<accession>A0A126QQ84</accession>
<keyword evidence="3" id="KW-1185">Reference proteome</keyword>
<gene>
    <name evidence="1" type="ORF">AWY79_13730</name>
    <name evidence="2" type="ORF">EDC59_10595</name>
</gene>
<dbReference type="RefSeq" id="WP_066805088.1">
    <property type="nucleotide sequence ID" value="NZ_CP014206.1"/>
</dbReference>
<proteinExistence type="predicted"/>
<dbReference type="KEGG" id="dej:AWY79_13730"/>
<evidence type="ECO:0000313" key="4">
    <source>
        <dbReference type="Proteomes" id="UP000295506"/>
    </source>
</evidence>
<dbReference type="AlphaFoldDB" id="A0A126QQ84"/>
<evidence type="ECO:0000313" key="3">
    <source>
        <dbReference type="Proteomes" id="UP000055611"/>
    </source>
</evidence>
<dbReference type="Proteomes" id="UP000295506">
    <property type="component" value="Unassembled WGS sequence"/>
</dbReference>
<protein>
    <submittedName>
        <fullName evidence="1">Biotin attachment protein</fullName>
    </submittedName>
</protein>
<dbReference type="EMBL" id="SOBK01000005">
    <property type="protein sequence ID" value="TDT88694.1"/>
    <property type="molecule type" value="Genomic_DNA"/>
</dbReference>
<dbReference type="Gene3D" id="2.40.50.100">
    <property type="match status" value="2"/>
</dbReference>
<dbReference type="EMBL" id="CP014206">
    <property type="protein sequence ID" value="AMK12094.1"/>
    <property type="molecule type" value="Genomic_DNA"/>
</dbReference>
<organism evidence="2 4">
    <name type="scientific">Pseudodesulfovibrio indicus</name>
    <dbReference type="NCBI Taxonomy" id="1716143"/>
    <lineage>
        <taxon>Bacteria</taxon>
        <taxon>Pseudomonadati</taxon>
        <taxon>Thermodesulfobacteriota</taxon>
        <taxon>Desulfovibrionia</taxon>
        <taxon>Desulfovibrionales</taxon>
        <taxon>Desulfovibrionaceae</taxon>
    </lineage>
</organism>
<reference evidence="2 4" key="2">
    <citation type="submission" date="2019-03" db="EMBL/GenBank/DDBJ databases">
        <title>Genomic Encyclopedia of Type Strains, Phase IV (KMG-IV): sequencing the most valuable type-strain genomes for metagenomic binning, comparative biology and taxonomic classification.</title>
        <authorList>
            <person name="Goeker M."/>
        </authorList>
    </citation>
    <scope>NUCLEOTIDE SEQUENCE [LARGE SCALE GENOMIC DNA]</scope>
    <source>
        <strain evidence="2 4">DSM 101483</strain>
    </source>
</reference>